<gene>
    <name evidence="5" type="ORF">Clacol_002577</name>
</gene>
<dbReference type="InterPro" id="IPR015943">
    <property type="entry name" value="WD40/YVTN_repeat-like_dom_sf"/>
</dbReference>
<reference evidence="5" key="1">
    <citation type="submission" date="2021-10" db="EMBL/GenBank/DDBJ databases">
        <title>De novo Genome Assembly of Clathrus columnatus (Basidiomycota, Fungi) Using Illumina and Nanopore Sequence Data.</title>
        <authorList>
            <person name="Ogiso-Tanaka E."/>
            <person name="Itagaki H."/>
            <person name="Hosoya T."/>
            <person name="Hosaka K."/>
        </authorList>
    </citation>
    <scope>NUCLEOTIDE SEQUENCE</scope>
    <source>
        <strain evidence="5">MO-923</strain>
    </source>
</reference>
<evidence type="ECO:0000256" key="4">
    <source>
        <dbReference type="ARBA" id="ARBA00040563"/>
    </source>
</evidence>
<dbReference type="PANTHER" id="PTHR19854">
    <property type="entry name" value="TRANSDUCIN BETA-LIKE 3"/>
    <property type="match status" value="1"/>
</dbReference>
<dbReference type="InterPro" id="IPR001680">
    <property type="entry name" value="WD40_rpt"/>
</dbReference>
<dbReference type="PANTHER" id="PTHR19854:SF1">
    <property type="entry name" value="GUANINE NUCLEOTIDE-BINDING PROTEIN SUBUNIT BETA-LIKE PROTEIN 1"/>
    <property type="match status" value="1"/>
</dbReference>
<evidence type="ECO:0000313" key="5">
    <source>
        <dbReference type="EMBL" id="GJJ08363.1"/>
    </source>
</evidence>
<evidence type="ECO:0000256" key="1">
    <source>
        <dbReference type="ARBA" id="ARBA00022574"/>
    </source>
</evidence>
<dbReference type="AlphaFoldDB" id="A0AAV5A585"/>
<dbReference type="Pfam" id="PF00400">
    <property type="entry name" value="WD40"/>
    <property type="match status" value="1"/>
</dbReference>
<name>A0AAV5A585_9AGAM</name>
<organism evidence="5 6">
    <name type="scientific">Clathrus columnatus</name>
    <dbReference type="NCBI Taxonomy" id="1419009"/>
    <lineage>
        <taxon>Eukaryota</taxon>
        <taxon>Fungi</taxon>
        <taxon>Dikarya</taxon>
        <taxon>Basidiomycota</taxon>
        <taxon>Agaricomycotina</taxon>
        <taxon>Agaricomycetes</taxon>
        <taxon>Phallomycetidae</taxon>
        <taxon>Phallales</taxon>
        <taxon>Clathraceae</taxon>
        <taxon>Clathrus</taxon>
    </lineage>
</organism>
<dbReference type="EMBL" id="BPWL01000003">
    <property type="protein sequence ID" value="GJJ08363.1"/>
    <property type="molecule type" value="Genomic_DNA"/>
</dbReference>
<comment type="caution">
    <text evidence="5">The sequence shown here is derived from an EMBL/GenBank/DDBJ whole genome shotgun (WGS) entry which is preliminary data.</text>
</comment>
<dbReference type="SUPFAM" id="SSF50978">
    <property type="entry name" value="WD40 repeat-like"/>
    <property type="match status" value="1"/>
</dbReference>
<dbReference type="Proteomes" id="UP001050691">
    <property type="component" value="Unassembled WGS sequence"/>
</dbReference>
<dbReference type="InterPro" id="IPR036322">
    <property type="entry name" value="WD40_repeat_dom_sf"/>
</dbReference>
<comment type="similarity">
    <text evidence="3">Belongs to the WD repeat ASA1 family.</text>
</comment>
<accession>A0AAV5A585</accession>
<keyword evidence="1" id="KW-0853">WD repeat</keyword>
<dbReference type="Gene3D" id="2.130.10.10">
    <property type="entry name" value="YVTN repeat-like/Quinoprotein amine dehydrogenase"/>
    <property type="match status" value="1"/>
</dbReference>
<sequence>MPPAPAPVHILRCHSAQINTLYFSHDNKRLYSGDLLGQVFITSTETLRTITSWKPHNDVRHGRDNKLHIWERIVEPHSLADVATPPSVPVPSLQISLDVNALNYCRFSLLLCDKASSNAMVAVPNLVDSSLVDVWAIPSVDRLHAAVGSQDAGTQRVEDGRGHEKTGIVMGLHLFEDHSANELRLLMSFENGGLALWATANVRQKTVQGRGWQRLWNIKSHVESGWSLLVYLQLGSNFWSPVMAMSVTYDNTVAFTVSADNLLCKYSLQVSIHVLIPLCGGEKWIKNMKDGLSPTERTVVYRTKHPGNGAIALQQEGRVVAVGGWDGKSVFGVRKF</sequence>
<evidence type="ECO:0000313" key="6">
    <source>
        <dbReference type="Proteomes" id="UP001050691"/>
    </source>
</evidence>
<proteinExistence type="inferred from homology"/>
<evidence type="ECO:0000256" key="2">
    <source>
        <dbReference type="ARBA" id="ARBA00022737"/>
    </source>
</evidence>
<evidence type="ECO:0000256" key="3">
    <source>
        <dbReference type="ARBA" id="ARBA00037931"/>
    </source>
</evidence>
<keyword evidence="6" id="KW-1185">Reference proteome</keyword>
<keyword evidence="2" id="KW-0677">Repeat</keyword>
<protein>
    <recommendedName>
        <fullName evidence="4">ASTRA-associated protein 1</fullName>
    </recommendedName>
</protein>